<dbReference type="InterPro" id="IPR016181">
    <property type="entry name" value="Acyl_CoA_acyltransferase"/>
</dbReference>
<keyword evidence="2" id="KW-0012">Acyltransferase</keyword>
<evidence type="ECO:0000256" key="1">
    <source>
        <dbReference type="ARBA" id="ARBA00022679"/>
    </source>
</evidence>
<dbReference type="STRING" id="1566387.QV13_16590"/>
<accession>A0A1C2DP82</accession>
<keyword evidence="1 4" id="KW-0808">Transferase</keyword>
<evidence type="ECO:0000313" key="5">
    <source>
        <dbReference type="Proteomes" id="UP000094412"/>
    </source>
</evidence>
<comment type="caution">
    <text evidence="4">The sequence shown here is derived from an EMBL/GenBank/DDBJ whole genome shotgun (WGS) entry which is preliminary data.</text>
</comment>
<dbReference type="Proteomes" id="UP000094412">
    <property type="component" value="Unassembled WGS sequence"/>
</dbReference>
<dbReference type="GO" id="GO:0016747">
    <property type="term" value="F:acyltransferase activity, transferring groups other than amino-acyl groups"/>
    <property type="evidence" value="ECO:0007669"/>
    <property type="project" value="InterPro"/>
</dbReference>
<dbReference type="Pfam" id="PF00583">
    <property type="entry name" value="Acetyltransf_1"/>
    <property type="match status" value="1"/>
</dbReference>
<organism evidence="4 5">
    <name type="scientific">Mesorhizobium hungaricum</name>
    <dbReference type="NCBI Taxonomy" id="1566387"/>
    <lineage>
        <taxon>Bacteria</taxon>
        <taxon>Pseudomonadati</taxon>
        <taxon>Pseudomonadota</taxon>
        <taxon>Alphaproteobacteria</taxon>
        <taxon>Hyphomicrobiales</taxon>
        <taxon>Phyllobacteriaceae</taxon>
        <taxon>Mesorhizobium</taxon>
    </lineage>
</organism>
<dbReference type="CDD" id="cd04301">
    <property type="entry name" value="NAT_SF"/>
    <property type="match status" value="1"/>
</dbReference>
<reference evidence="4 5" key="1">
    <citation type="submission" date="2016-08" db="EMBL/GenBank/DDBJ databases">
        <title>Whole genome sequence of Mesorhizobium sp. strain UASWS1009 isolated from industrial sewage.</title>
        <authorList>
            <person name="Crovadore J."/>
            <person name="Calmin G."/>
            <person name="Chablais R."/>
            <person name="Cochard B."/>
            <person name="Lefort F."/>
        </authorList>
    </citation>
    <scope>NUCLEOTIDE SEQUENCE [LARGE SCALE GENOMIC DNA]</scope>
    <source>
        <strain evidence="4 5">UASWS1009</strain>
    </source>
</reference>
<evidence type="ECO:0000259" key="3">
    <source>
        <dbReference type="PROSITE" id="PS51186"/>
    </source>
</evidence>
<evidence type="ECO:0000256" key="2">
    <source>
        <dbReference type="ARBA" id="ARBA00023315"/>
    </source>
</evidence>
<dbReference type="Gene3D" id="3.40.630.30">
    <property type="match status" value="1"/>
</dbReference>
<dbReference type="RefSeq" id="WP_024924563.1">
    <property type="nucleotide sequence ID" value="NZ_MDEO01000033.1"/>
</dbReference>
<dbReference type="EMBL" id="MDEO01000033">
    <property type="protein sequence ID" value="OCX16436.1"/>
    <property type="molecule type" value="Genomic_DNA"/>
</dbReference>
<protein>
    <submittedName>
        <fullName evidence="4">GNAT family N-acetyltransferase</fullName>
    </submittedName>
</protein>
<gene>
    <name evidence="4" type="ORF">QV13_16590</name>
</gene>
<dbReference type="PANTHER" id="PTHR43877:SF2">
    <property type="entry name" value="AMINOALKYLPHOSPHONATE N-ACETYLTRANSFERASE-RELATED"/>
    <property type="match status" value="1"/>
</dbReference>
<dbReference type="PANTHER" id="PTHR43877">
    <property type="entry name" value="AMINOALKYLPHOSPHONATE N-ACETYLTRANSFERASE-RELATED-RELATED"/>
    <property type="match status" value="1"/>
</dbReference>
<evidence type="ECO:0000313" key="4">
    <source>
        <dbReference type="EMBL" id="OCX16436.1"/>
    </source>
</evidence>
<dbReference type="SUPFAM" id="SSF55729">
    <property type="entry name" value="Acyl-CoA N-acyltransferases (Nat)"/>
    <property type="match status" value="1"/>
</dbReference>
<proteinExistence type="predicted"/>
<feature type="domain" description="N-acetyltransferase" evidence="3">
    <location>
        <begin position="7"/>
        <end position="154"/>
    </location>
</feature>
<sequence length="155" mass="17573">MPHEPALQFRAATMDDVALVRDIVRAAYSKWIPVIGREPSPMKADYDEVLRKHQFTLLHEGPKVAGLIETTLEDDHLWIENVCVLPAHQGKGFGKTLLRYAEEMAVEAGRKEIQLLTNAAFEANIALYERLGYIITGREAYMEGTTVYMKKRLEA</sequence>
<dbReference type="PROSITE" id="PS51186">
    <property type="entry name" value="GNAT"/>
    <property type="match status" value="1"/>
</dbReference>
<name>A0A1C2DP82_9HYPH</name>
<dbReference type="InterPro" id="IPR000182">
    <property type="entry name" value="GNAT_dom"/>
</dbReference>
<dbReference type="OrthoDB" id="9811979at2"/>
<keyword evidence="5" id="KW-1185">Reference proteome</keyword>
<dbReference type="InterPro" id="IPR050832">
    <property type="entry name" value="Bact_Acetyltransf"/>
</dbReference>
<dbReference type="AlphaFoldDB" id="A0A1C2DP82"/>